<keyword evidence="7" id="KW-0256">Endoplasmic reticulum</keyword>
<evidence type="ECO:0000256" key="1">
    <source>
        <dbReference type="ARBA" id="ARBA00001971"/>
    </source>
</evidence>
<dbReference type="Gene3D" id="1.10.630.10">
    <property type="entry name" value="Cytochrome P450"/>
    <property type="match status" value="1"/>
</dbReference>
<keyword evidence="5 13" id="KW-0349">Heme</keyword>
<keyword evidence="6 13" id="KW-0479">Metal-binding</keyword>
<accession>A0A1A9VZF8</accession>
<dbReference type="GO" id="GO:0005789">
    <property type="term" value="C:endoplasmic reticulum membrane"/>
    <property type="evidence" value="ECO:0007669"/>
    <property type="project" value="UniProtKB-SubCell"/>
</dbReference>
<dbReference type="VEuPathDB" id="VectorBase:GBRI000337"/>
<evidence type="ECO:0000313" key="15">
    <source>
        <dbReference type="EnsemblMetazoa" id="GBRI000337-PA"/>
    </source>
</evidence>
<dbReference type="PROSITE" id="PS00086">
    <property type="entry name" value="CYTOCHROME_P450"/>
    <property type="match status" value="1"/>
</dbReference>
<dbReference type="InterPro" id="IPR017972">
    <property type="entry name" value="Cyt_P450_CS"/>
</dbReference>
<comment type="subcellular location">
    <subcellularLocation>
        <location evidence="3">Endoplasmic reticulum membrane</location>
        <topology evidence="3">Peripheral membrane protein</topology>
    </subcellularLocation>
    <subcellularLocation>
        <location evidence="2">Microsome membrane</location>
        <topology evidence="2">Peripheral membrane protein</topology>
    </subcellularLocation>
</comment>
<dbReference type="Proteomes" id="UP000091820">
    <property type="component" value="Unassembled WGS sequence"/>
</dbReference>
<dbReference type="InterPro" id="IPR001128">
    <property type="entry name" value="Cyt_P450"/>
</dbReference>
<dbReference type="STRING" id="37001.A0A1A9VZF8"/>
<dbReference type="InterPro" id="IPR036396">
    <property type="entry name" value="Cyt_P450_sf"/>
</dbReference>
<name>A0A1A9VZF8_9MUSC</name>
<evidence type="ECO:0000256" key="5">
    <source>
        <dbReference type="ARBA" id="ARBA00022617"/>
    </source>
</evidence>
<keyword evidence="11 14" id="KW-0503">Monooxygenase</keyword>
<dbReference type="InterPro" id="IPR002401">
    <property type="entry name" value="Cyt_P450_E_grp-I"/>
</dbReference>
<dbReference type="InterPro" id="IPR050476">
    <property type="entry name" value="Insect_CytP450_Detox"/>
</dbReference>
<evidence type="ECO:0000256" key="7">
    <source>
        <dbReference type="ARBA" id="ARBA00022824"/>
    </source>
</evidence>
<dbReference type="Pfam" id="PF00067">
    <property type="entry name" value="p450"/>
    <property type="match status" value="1"/>
</dbReference>
<evidence type="ECO:0000256" key="6">
    <source>
        <dbReference type="ARBA" id="ARBA00022723"/>
    </source>
</evidence>
<keyword evidence="9 14" id="KW-0560">Oxidoreductase</keyword>
<comment type="similarity">
    <text evidence="4 14">Belongs to the cytochrome P450 family.</text>
</comment>
<evidence type="ECO:0000256" key="14">
    <source>
        <dbReference type="RuleBase" id="RU000461"/>
    </source>
</evidence>
<evidence type="ECO:0000256" key="9">
    <source>
        <dbReference type="ARBA" id="ARBA00023002"/>
    </source>
</evidence>
<dbReference type="PANTHER" id="PTHR24292">
    <property type="entry name" value="CYTOCHROME P450"/>
    <property type="match status" value="1"/>
</dbReference>
<evidence type="ECO:0000256" key="3">
    <source>
        <dbReference type="ARBA" id="ARBA00004406"/>
    </source>
</evidence>
<dbReference type="GO" id="GO:0005506">
    <property type="term" value="F:iron ion binding"/>
    <property type="evidence" value="ECO:0007669"/>
    <property type="project" value="InterPro"/>
</dbReference>
<dbReference type="GO" id="GO:0004497">
    <property type="term" value="F:monooxygenase activity"/>
    <property type="evidence" value="ECO:0007669"/>
    <property type="project" value="UniProtKB-KW"/>
</dbReference>
<sequence>MYPSAAFINRECTPSHGNKGFNFTTDYGPVYVPQGMPVYVSILGLHRDEKYWPQPDLFNPERFSSNNIHSIFPFSYLPFGLGPHGCIGSRLGLLQIKLGLVHILKVSKVDRCAQTATQLKFDETSFMLQAKGDLLLRFQKVEKTN</sequence>
<evidence type="ECO:0008006" key="17">
    <source>
        <dbReference type="Google" id="ProtNLM"/>
    </source>
</evidence>
<organism evidence="15 16">
    <name type="scientific">Glossina brevipalpis</name>
    <dbReference type="NCBI Taxonomy" id="37001"/>
    <lineage>
        <taxon>Eukaryota</taxon>
        <taxon>Metazoa</taxon>
        <taxon>Ecdysozoa</taxon>
        <taxon>Arthropoda</taxon>
        <taxon>Hexapoda</taxon>
        <taxon>Insecta</taxon>
        <taxon>Pterygota</taxon>
        <taxon>Neoptera</taxon>
        <taxon>Endopterygota</taxon>
        <taxon>Diptera</taxon>
        <taxon>Brachycera</taxon>
        <taxon>Muscomorpha</taxon>
        <taxon>Hippoboscoidea</taxon>
        <taxon>Glossinidae</taxon>
        <taxon>Glossina</taxon>
    </lineage>
</organism>
<evidence type="ECO:0000256" key="13">
    <source>
        <dbReference type="PIRSR" id="PIRSR602401-1"/>
    </source>
</evidence>
<evidence type="ECO:0000256" key="12">
    <source>
        <dbReference type="ARBA" id="ARBA00023136"/>
    </source>
</evidence>
<proteinExistence type="inferred from homology"/>
<evidence type="ECO:0000313" key="16">
    <source>
        <dbReference type="Proteomes" id="UP000091820"/>
    </source>
</evidence>
<evidence type="ECO:0000256" key="11">
    <source>
        <dbReference type="ARBA" id="ARBA00023033"/>
    </source>
</evidence>
<comment type="cofactor">
    <cofactor evidence="1 13">
        <name>heme</name>
        <dbReference type="ChEBI" id="CHEBI:30413"/>
    </cofactor>
</comment>
<dbReference type="EnsemblMetazoa" id="GBRI000337-RA">
    <property type="protein sequence ID" value="GBRI000337-PA"/>
    <property type="gene ID" value="GBRI000337"/>
</dbReference>
<keyword evidence="10 13" id="KW-0408">Iron</keyword>
<evidence type="ECO:0000256" key="4">
    <source>
        <dbReference type="ARBA" id="ARBA00010617"/>
    </source>
</evidence>
<evidence type="ECO:0000256" key="10">
    <source>
        <dbReference type="ARBA" id="ARBA00023004"/>
    </source>
</evidence>
<evidence type="ECO:0000256" key="2">
    <source>
        <dbReference type="ARBA" id="ARBA00004174"/>
    </source>
</evidence>
<dbReference type="GO" id="GO:0020037">
    <property type="term" value="F:heme binding"/>
    <property type="evidence" value="ECO:0007669"/>
    <property type="project" value="InterPro"/>
</dbReference>
<dbReference type="GO" id="GO:0046680">
    <property type="term" value="P:response to DDT"/>
    <property type="evidence" value="ECO:0007669"/>
    <property type="project" value="TreeGrafter"/>
</dbReference>
<keyword evidence="8" id="KW-0492">Microsome</keyword>
<reference evidence="15" key="2">
    <citation type="submission" date="2020-05" db="UniProtKB">
        <authorList>
            <consortium name="EnsemblMetazoa"/>
        </authorList>
    </citation>
    <scope>IDENTIFICATION</scope>
    <source>
        <strain evidence="15">IAEA</strain>
    </source>
</reference>
<dbReference type="GO" id="GO:0016705">
    <property type="term" value="F:oxidoreductase activity, acting on paired donors, with incorporation or reduction of molecular oxygen"/>
    <property type="evidence" value="ECO:0007669"/>
    <property type="project" value="InterPro"/>
</dbReference>
<dbReference type="PRINTS" id="PR00463">
    <property type="entry name" value="EP450I"/>
</dbReference>
<feature type="binding site" description="axial binding residue" evidence="13">
    <location>
        <position position="86"/>
    </location>
    <ligand>
        <name>heme</name>
        <dbReference type="ChEBI" id="CHEBI:30413"/>
    </ligand>
    <ligandPart>
        <name>Fe</name>
        <dbReference type="ChEBI" id="CHEBI:18248"/>
    </ligandPart>
</feature>
<keyword evidence="12" id="KW-0472">Membrane</keyword>
<dbReference type="PANTHER" id="PTHR24292:SF45">
    <property type="entry name" value="CYTOCHROME P450 6G1-RELATED"/>
    <property type="match status" value="1"/>
</dbReference>
<dbReference type="AlphaFoldDB" id="A0A1A9VZF8"/>
<protein>
    <recommendedName>
        <fullName evidence="17">Cytochrome P450</fullName>
    </recommendedName>
</protein>
<dbReference type="SUPFAM" id="SSF48264">
    <property type="entry name" value="Cytochrome P450"/>
    <property type="match status" value="1"/>
</dbReference>
<dbReference type="GO" id="GO:0046701">
    <property type="term" value="P:insecticide catabolic process"/>
    <property type="evidence" value="ECO:0007669"/>
    <property type="project" value="TreeGrafter"/>
</dbReference>
<evidence type="ECO:0000256" key="8">
    <source>
        <dbReference type="ARBA" id="ARBA00022848"/>
    </source>
</evidence>
<keyword evidence="16" id="KW-1185">Reference proteome</keyword>
<reference evidence="16" key="1">
    <citation type="submission" date="2014-03" db="EMBL/GenBank/DDBJ databases">
        <authorList>
            <person name="Aksoy S."/>
            <person name="Warren W."/>
            <person name="Wilson R.K."/>
        </authorList>
    </citation>
    <scope>NUCLEOTIDE SEQUENCE [LARGE SCALE GENOMIC DNA]</scope>
    <source>
        <strain evidence="16">IAEA</strain>
    </source>
</reference>